<dbReference type="OrthoDB" id="10266696at2759"/>
<evidence type="ECO:0000256" key="2">
    <source>
        <dbReference type="ARBA" id="ARBA00022723"/>
    </source>
</evidence>
<dbReference type="InterPro" id="IPR037278">
    <property type="entry name" value="ARFGAP/RecO"/>
</dbReference>
<dbReference type="EMBL" id="JACETU010000001">
    <property type="protein sequence ID" value="KAF7440183.1"/>
    <property type="molecule type" value="Genomic_DNA"/>
</dbReference>
<name>A0A8H7DXW2_PLEOS</name>
<evidence type="ECO:0000259" key="7">
    <source>
        <dbReference type="PROSITE" id="PS50115"/>
    </source>
</evidence>
<feature type="compositionally biased region" description="Polar residues" evidence="6">
    <location>
        <begin position="351"/>
        <end position="369"/>
    </location>
</feature>
<feature type="domain" description="Arf-GAP" evidence="7">
    <location>
        <begin position="13"/>
        <end position="136"/>
    </location>
</feature>
<feature type="compositionally biased region" description="Polar residues" evidence="6">
    <location>
        <begin position="88"/>
        <end position="99"/>
    </location>
</feature>
<feature type="compositionally biased region" description="Low complexity" evidence="6">
    <location>
        <begin position="402"/>
        <end position="428"/>
    </location>
</feature>
<feature type="region of interest" description="Disordered" evidence="6">
    <location>
        <begin position="191"/>
        <end position="243"/>
    </location>
</feature>
<dbReference type="InterPro" id="IPR001164">
    <property type="entry name" value="ArfGAP_dom"/>
</dbReference>
<dbReference type="GeneID" id="59370368"/>
<feature type="compositionally biased region" description="Low complexity" evidence="6">
    <location>
        <begin position="327"/>
        <end position="350"/>
    </location>
</feature>
<dbReference type="PANTHER" id="PTHR45705">
    <property type="entry name" value="FI20236P1"/>
    <property type="match status" value="1"/>
</dbReference>
<dbReference type="GO" id="GO:0005096">
    <property type="term" value="F:GTPase activator activity"/>
    <property type="evidence" value="ECO:0007669"/>
    <property type="project" value="UniProtKB-KW"/>
</dbReference>
<feature type="compositionally biased region" description="Polar residues" evidence="6">
    <location>
        <begin position="308"/>
        <end position="326"/>
    </location>
</feature>
<organism evidence="8 9">
    <name type="scientific">Pleurotus ostreatus</name>
    <name type="common">Oyster mushroom</name>
    <name type="synonym">White-rot fungus</name>
    <dbReference type="NCBI Taxonomy" id="5322"/>
    <lineage>
        <taxon>Eukaryota</taxon>
        <taxon>Fungi</taxon>
        <taxon>Dikarya</taxon>
        <taxon>Basidiomycota</taxon>
        <taxon>Agaricomycotina</taxon>
        <taxon>Agaricomycetes</taxon>
        <taxon>Agaricomycetidae</taxon>
        <taxon>Agaricales</taxon>
        <taxon>Pleurotineae</taxon>
        <taxon>Pleurotaceae</taxon>
        <taxon>Pleurotus</taxon>
    </lineage>
</organism>
<dbReference type="CDD" id="cd08204">
    <property type="entry name" value="ArfGap"/>
    <property type="match status" value="1"/>
</dbReference>
<dbReference type="InterPro" id="IPR051718">
    <property type="entry name" value="ARF_GTPase-activating"/>
</dbReference>
<evidence type="ECO:0000256" key="4">
    <source>
        <dbReference type="ARBA" id="ARBA00022833"/>
    </source>
</evidence>
<dbReference type="Proteomes" id="UP000623687">
    <property type="component" value="Unassembled WGS sequence"/>
</dbReference>
<dbReference type="Pfam" id="PF01412">
    <property type="entry name" value="ArfGap"/>
    <property type="match status" value="1"/>
</dbReference>
<keyword evidence="3 5" id="KW-0863">Zinc-finger</keyword>
<keyword evidence="4" id="KW-0862">Zinc</keyword>
<feature type="compositionally biased region" description="Polar residues" evidence="6">
    <location>
        <begin position="387"/>
        <end position="401"/>
    </location>
</feature>
<gene>
    <name evidence="8" type="ORF">PC9H_000527</name>
</gene>
<dbReference type="PRINTS" id="PR00405">
    <property type="entry name" value="REVINTRACTNG"/>
</dbReference>
<evidence type="ECO:0000256" key="5">
    <source>
        <dbReference type="PROSITE-ProRule" id="PRU00288"/>
    </source>
</evidence>
<sequence>MSNPNKFATERNQRAVLELAAKPGNDVCADCKARNPRWASHNLGIFICVNCASIHRKIGTHVSKVKSLTLDEWTKDQVEFMRQNGNLKSNAYYNPNESRNPPPTRMMENERDSELELFIRSKYEHKRFIDKSALVAAKLGPSRPAPVPSQSSRAVSSPIVAGAPTLSSQSALGINRPSTSALLETSSIAARQPAARSASHPLPPSTVPLNQQYMKPMPPLPSEARPQHPQAPQPPSDNPVWNDLISLSQPTVSASLPLQMQSTPTQMPQFNAQPNQSFQPALSLNTGFPSNLQPSQFQGGPSPLAMNPVSSFPTSMGMNNTSYSTNQFGQQLQQQQQQQQPGMGYPNQPQAASYQTAMSTGMMSMGQSYPQQQQLQQQQQFLQPQPTSAMSMQSQGMLSRSPQPMMQNMQNPMSLSPQPMQQSIQQQQGLTSHSPMLQQGFPPGNSYGGNSPMGTMRMQSSPSPFFQQLPQPQQQPQQQHFGTSQQQQQQQFGAFQQQQPQHQPGFAAPIQTNQFTGWMQAPVPGQQQQQRWGM</sequence>
<dbReference type="RefSeq" id="XP_036636027.1">
    <property type="nucleotide sequence ID" value="XM_036770182.1"/>
</dbReference>
<dbReference type="GO" id="GO:0008270">
    <property type="term" value="F:zinc ion binding"/>
    <property type="evidence" value="ECO:0007669"/>
    <property type="project" value="UniProtKB-KW"/>
</dbReference>
<feature type="region of interest" description="Disordered" evidence="6">
    <location>
        <begin position="264"/>
        <end position="509"/>
    </location>
</feature>
<evidence type="ECO:0000256" key="1">
    <source>
        <dbReference type="ARBA" id="ARBA00022468"/>
    </source>
</evidence>
<feature type="compositionally biased region" description="Low complexity" evidence="6">
    <location>
        <begin position="370"/>
        <end position="386"/>
    </location>
</feature>
<evidence type="ECO:0000256" key="3">
    <source>
        <dbReference type="ARBA" id="ARBA00022771"/>
    </source>
</evidence>
<accession>A0A8H7DXW2</accession>
<comment type="caution">
    <text evidence="8">The sequence shown here is derived from an EMBL/GenBank/DDBJ whole genome shotgun (WGS) entry which is preliminary data.</text>
</comment>
<keyword evidence="1" id="KW-0343">GTPase activation</keyword>
<keyword evidence="2" id="KW-0479">Metal-binding</keyword>
<feature type="compositionally biased region" description="Polar residues" evidence="6">
    <location>
        <begin position="264"/>
        <end position="299"/>
    </location>
</feature>
<protein>
    <recommendedName>
        <fullName evidence="7">Arf-GAP domain-containing protein</fullName>
    </recommendedName>
</protein>
<dbReference type="SMART" id="SM00105">
    <property type="entry name" value="ArfGap"/>
    <property type="match status" value="1"/>
</dbReference>
<dbReference type="PROSITE" id="PS50115">
    <property type="entry name" value="ARFGAP"/>
    <property type="match status" value="1"/>
</dbReference>
<dbReference type="InterPro" id="IPR038508">
    <property type="entry name" value="ArfGAP_dom_sf"/>
</dbReference>
<evidence type="ECO:0000313" key="9">
    <source>
        <dbReference type="Proteomes" id="UP000623687"/>
    </source>
</evidence>
<dbReference type="GO" id="GO:0005737">
    <property type="term" value="C:cytoplasm"/>
    <property type="evidence" value="ECO:0007669"/>
    <property type="project" value="TreeGrafter"/>
</dbReference>
<dbReference type="AlphaFoldDB" id="A0A8H7DXW2"/>
<dbReference type="PANTHER" id="PTHR45705:SF1">
    <property type="entry name" value="FI20236P1"/>
    <property type="match status" value="1"/>
</dbReference>
<evidence type="ECO:0000256" key="6">
    <source>
        <dbReference type="SAM" id="MobiDB-lite"/>
    </source>
</evidence>
<feature type="compositionally biased region" description="Low complexity" evidence="6">
    <location>
        <begin position="459"/>
        <end position="509"/>
    </location>
</feature>
<reference evidence="8" key="1">
    <citation type="submission" date="2019-07" db="EMBL/GenBank/DDBJ databases">
        <authorList>
            <person name="Palmer J.M."/>
        </authorList>
    </citation>
    <scope>NUCLEOTIDE SEQUENCE</scope>
    <source>
        <strain evidence="8">PC9</strain>
    </source>
</reference>
<proteinExistence type="predicted"/>
<dbReference type="FunFam" id="1.10.220.150:FF:000009">
    <property type="entry name" value="stromal membrane-associated protein 1 isoform X1"/>
    <property type="match status" value="1"/>
</dbReference>
<dbReference type="Gene3D" id="1.10.220.150">
    <property type="entry name" value="Arf GTPase activating protein"/>
    <property type="match status" value="1"/>
</dbReference>
<evidence type="ECO:0000313" key="8">
    <source>
        <dbReference type="EMBL" id="KAF7440183.1"/>
    </source>
</evidence>
<dbReference type="VEuPathDB" id="FungiDB:PC9H_000527"/>
<feature type="region of interest" description="Disordered" evidence="6">
    <location>
        <begin position="88"/>
        <end position="107"/>
    </location>
</feature>
<dbReference type="SUPFAM" id="SSF57863">
    <property type="entry name" value="ArfGap/RecO-like zinc finger"/>
    <property type="match status" value="1"/>
</dbReference>
<keyword evidence="9" id="KW-1185">Reference proteome</keyword>